<keyword evidence="3" id="KW-1185">Reference proteome</keyword>
<evidence type="ECO:0000259" key="1">
    <source>
        <dbReference type="Pfam" id="PF05685"/>
    </source>
</evidence>
<keyword evidence="2" id="KW-0255">Endonuclease</keyword>
<dbReference type="AlphaFoldDB" id="A0A372ZML2"/>
<proteinExistence type="predicted"/>
<gene>
    <name evidence="2" type="ORF">DR950_03390</name>
</gene>
<dbReference type="EMBL" id="QVIG01000001">
    <property type="protein sequence ID" value="RGD56961.1"/>
    <property type="molecule type" value="Genomic_DNA"/>
</dbReference>
<organism evidence="2 3">
    <name type="scientific">Kitasatospora xanthocidica</name>
    <dbReference type="NCBI Taxonomy" id="83382"/>
    <lineage>
        <taxon>Bacteria</taxon>
        <taxon>Bacillati</taxon>
        <taxon>Actinomycetota</taxon>
        <taxon>Actinomycetes</taxon>
        <taxon>Kitasatosporales</taxon>
        <taxon>Streptomycetaceae</taxon>
        <taxon>Kitasatospora</taxon>
    </lineage>
</organism>
<dbReference type="PANTHER" id="PTHR35400:SF3">
    <property type="entry name" value="SLL1072 PROTEIN"/>
    <property type="match status" value="1"/>
</dbReference>
<dbReference type="InterPro" id="IPR011335">
    <property type="entry name" value="Restrct_endonuc-II-like"/>
</dbReference>
<feature type="domain" description="Putative restriction endonuclease" evidence="1">
    <location>
        <begin position="29"/>
        <end position="181"/>
    </location>
</feature>
<name>A0A372ZML2_9ACTN</name>
<dbReference type="InterPro" id="IPR008538">
    <property type="entry name" value="Uma2"/>
</dbReference>
<dbReference type="Pfam" id="PF05685">
    <property type="entry name" value="Uma2"/>
    <property type="match status" value="1"/>
</dbReference>
<dbReference type="Proteomes" id="UP000263377">
    <property type="component" value="Unassembled WGS sequence"/>
</dbReference>
<comment type="caution">
    <text evidence="2">The sequence shown here is derived from an EMBL/GenBank/DDBJ whole genome shotgun (WGS) entry which is preliminary data.</text>
</comment>
<dbReference type="Gene3D" id="3.90.1570.10">
    <property type="entry name" value="tt1808, chain A"/>
    <property type="match status" value="1"/>
</dbReference>
<dbReference type="RefSeq" id="WP_079272261.1">
    <property type="nucleotide sequence ID" value="NZ_QVIG01000001.1"/>
</dbReference>
<reference evidence="2 3" key="1">
    <citation type="submission" date="2018-08" db="EMBL/GenBank/DDBJ databases">
        <title>Diversity &amp; Physiological Properties of Lignin-Decomposing Actinobacteria from Soil.</title>
        <authorList>
            <person name="Roh S.G."/>
            <person name="Kim S.B."/>
        </authorList>
    </citation>
    <scope>NUCLEOTIDE SEQUENCE [LARGE SCALE GENOMIC DNA]</scope>
    <source>
        <strain evidence="2 3">MMS17-GH009</strain>
    </source>
</reference>
<evidence type="ECO:0000313" key="3">
    <source>
        <dbReference type="Proteomes" id="UP000263377"/>
    </source>
</evidence>
<evidence type="ECO:0000313" key="2">
    <source>
        <dbReference type="EMBL" id="RGD56961.1"/>
    </source>
</evidence>
<accession>A0A372ZML2</accession>
<sequence>MSTAHIGPGDYSHVPNPEQALKYAIQHIAGERVEIVEGVITPVSPSWEHENTVDLIRLQIGPRQRELGLRSGSGNLDLPGTENYYIPDLALVPVKLAVNNPGALLPDQTVLVVEVTSPSNADTDRTVKRRRYAQFGAPLYLLVDRQERACTLFSQPGALGYTRVEGPHPFGVPVRLPEPFELDVDTSEF</sequence>
<dbReference type="CDD" id="cd06260">
    <property type="entry name" value="DUF820-like"/>
    <property type="match status" value="1"/>
</dbReference>
<dbReference type="PANTHER" id="PTHR35400">
    <property type="entry name" value="SLR1083 PROTEIN"/>
    <property type="match status" value="1"/>
</dbReference>
<dbReference type="InterPro" id="IPR012296">
    <property type="entry name" value="Nuclease_put_TT1808"/>
</dbReference>
<protein>
    <submittedName>
        <fullName evidence="2">Uma2 family endonuclease</fullName>
    </submittedName>
</protein>
<dbReference type="GO" id="GO:0004519">
    <property type="term" value="F:endonuclease activity"/>
    <property type="evidence" value="ECO:0007669"/>
    <property type="project" value="UniProtKB-KW"/>
</dbReference>
<keyword evidence="2" id="KW-0378">Hydrolase</keyword>
<dbReference type="SUPFAM" id="SSF52980">
    <property type="entry name" value="Restriction endonuclease-like"/>
    <property type="match status" value="1"/>
</dbReference>
<keyword evidence="2" id="KW-0540">Nuclease</keyword>